<dbReference type="InterPro" id="IPR001245">
    <property type="entry name" value="Ser-Thr/Tyr_kinase_cat_dom"/>
</dbReference>
<dbReference type="InterPro" id="IPR008266">
    <property type="entry name" value="Tyr_kinase_AS"/>
</dbReference>
<evidence type="ECO:0000313" key="3">
    <source>
        <dbReference type="EnsemblMetazoa" id="PPA37281.1"/>
    </source>
</evidence>
<keyword evidence="1" id="KW-0547">Nucleotide-binding</keyword>
<gene>
    <name evidence="3" type="primary">WBGene00275650</name>
</gene>
<evidence type="ECO:0000313" key="4">
    <source>
        <dbReference type="Proteomes" id="UP000005239"/>
    </source>
</evidence>
<dbReference type="EnsemblMetazoa" id="PPA37281.1">
    <property type="protein sequence ID" value="PPA37281.1"/>
    <property type="gene ID" value="WBGene00275650"/>
</dbReference>
<evidence type="ECO:0000256" key="2">
    <source>
        <dbReference type="ARBA" id="ARBA00022840"/>
    </source>
</evidence>
<dbReference type="InterPro" id="IPR000719">
    <property type="entry name" value="Prot_kinase_dom"/>
</dbReference>
<dbReference type="PROSITE" id="PS00109">
    <property type="entry name" value="PROTEIN_KINASE_TYR"/>
    <property type="match status" value="1"/>
</dbReference>
<reference evidence="4" key="1">
    <citation type="journal article" date="2008" name="Nat. Genet.">
        <title>The Pristionchus pacificus genome provides a unique perspective on nematode lifestyle and parasitism.</title>
        <authorList>
            <person name="Dieterich C."/>
            <person name="Clifton S.W."/>
            <person name="Schuster L.N."/>
            <person name="Chinwalla A."/>
            <person name="Delehaunty K."/>
            <person name="Dinkelacker I."/>
            <person name="Fulton L."/>
            <person name="Fulton R."/>
            <person name="Godfrey J."/>
            <person name="Minx P."/>
            <person name="Mitreva M."/>
            <person name="Roeseler W."/>
            <person name="Tian H."/>
            <person name="Witte H."/>
            <person name="Yang S.P."/>
            <person name="Wilson R.K."/>
            <person name="Sommer R.J."/>
        </authorList>
    </citation>
    <scope>NUCLEOTIDE SEQUENCE [LARGE SCALE GENOMIC DNA]</scope>
    <source>
        <strain evidence="4">PS312</strain>
    </source>
</reference>
<evidence type="ECO:0000256" key="1">
    <source>
        <dbReference type="ARBA" id="ARBA00022741"/>
    </source>
</evidence>
<keyword evidence="4" id="KW-1185">Reference proteome</keyword>
<dbReference type="InterPro" id="IPR050198">
    <property type="entry name" value="Non-receptor_tyrosine_kinases"/>
</dbReference>
<name>A0A2A6BTE6_PRIPA</name>
<proteinExistence type="predicted"/>
<dbReference type="OrthoDB" id="626167at2759"/>
<dbReference type="GO" id="GO:0005886">
    <property type="term" value="C:plasma membrane"/>
    <property type="evidence" value="ECO:0000318"/>
    <property type="project" value="GO_Central"/>
</dbReference>
<keyword evidence="2" id="KW-0067">ATP-binding</keyword>
<accession>A0A8R1YSZ8</accession>
<dbReference type="Proteomes" id="UP000005239">
    <property type="component" value="Unassembled WGS sequence"/>
</dbReference>
<dbReference type="Gene3D" id="1.10.510.10">
    <property type="entry name" value="Transferase(Phosphotransferase) domain 1"/>
    <property type="match status" value="1"/>
</dbReference>
<dbReference type="AlphaFoldDB" id="A0A2A6BTE6"/>
<dbReference type="PRINTS" id="PR00109">
    <property type="entry name" value="TYRKINASE"/>
</dbReference>
<organism evidence="3 4">
    <name type="scientific">Pristionchus pacificus</name>
    <name type="common">Parasitic nematode worm</name>
    <dbReference type="NCBI Taxonomy" id="54126"/>
    <lineage>
        <taxon>Eukaryota</taxon>
        <taxon>Metazoa</taxon>
        <taxon>Ecdysozoa</taxon>
        <taxon>Nematoda</taxon>
        <taxon>Chromadorea</taxon>
        <taxon>Rhabditida</taxon>
        <taxon>Rhabditina</taxon>
        <taxon>Diplogasteromorpha</taxon>
        <taxon>Diplogasteroidea</taxon>
        <taxon>Neodiplogasteridae</taxon>
        <taxon>Pristionchus</taxon>
    </lineage>
</organism>
<dbReference type="InterPro" id="IPR011009">
    <property type="entry name" value="Kinase-like_dom_sf"/>
</dbReference>
<reference evidence="3" key="2">
    <citation type="submission" date="2022-06" db="UniProtKB">
        <authorList>
            <consortium name="EnsemblMetazoa"/>
        </authorList>
    </citation>
    <scope>IDENTIFICATION</scope>
    <source>
        <strain evidence="3">PS312</strain>
    </source>
</reference>
<dbReference type="GO" id="GO:0004715">
    <property type="term" value="F:non-membrane spanning protein tyrosine kinase activity"/>
    <property type="evidence" value="ECO:0000318"/>
    <property type="project" value="GO_Central"/>
</dbReference>
<dbReference type="GO" id="GO:0005524">
    <property type="term" value="F:ATP binding"/>
    <property type="evidence" value="ECO:0007669"/>
    <property type="project" value="UniProtKB-KW"/>
</dbReference>
<dbReference type="PROSITE" id="PS50011">
    <property type="entry name" value="PROTEIN_KINASE_DOM"/>
    <property type="match status" value="1"/>
</dbReference>
<dbReference type="Pfam" id="PF07714">
    <property type="entry name" value="PK_Tyr_Ser-Thr"/>
    <property type="match status" value="1"/>
</dbReference>
<dbReference type="SUPFAM" id="SSF56112">
    <property type="entry name" value="Protein kinase-like (PK-like)"/>
    <property type="match status" value="1"/>
</dbReference>
<accession>A0A2A6BTE6</accession>
<sequence>MYLPIFLYRFLIMPKGKSRPSPTDPDERLRFYARRTGNKAAAKKHRNAIKERLDELAKLKKLFEKQTAQIELKDKLLADNHDEIHRLRSLLYMGNCNCSVNPTNHTSSMDPNFVSSSMPAVPLPSTGNYSQYITHQYPNPAYFTRSMAPYPVGSSSSIPASSAVSSSYNSQHPQNAIYQDCEPLVNWMDTCPPRPKKKKSATNLVQEPVNESPCTAFLRAQCLLMGNDLPELRDDTRHAQLAGRDVAVVTRNRELKEDFRRYLQGGTLKCYMMKSHLSLSECRAIGHKVACAMAYLENNGIVHNDLSARNVLVGQTIDTIKISEFFLARELNGADDITTNLEMFPVKWTAPEAFVLYSGILVKQEGRISTASDVWSFGILLWEIYSNGEVPYDGFNNNDIFDSLKDN</sequence>
<protein>
    <submittedName>
        <fullName evidence="3">Protein kinase domain-containing protein</fullName>
    </submittedName>
</protein>
<dbReference type="PANTHER" id="PTHR24418">
    <property type="entry name" value="TYROSINE-PROTEIN KINASE"/>
    <property type="match status" value="1"/>
</dbReference>